<feature type="domain" description="Metallo-beta-lactamase" evidence="3">
    <location>
        <begin position="52"/>
        <end position="229"/>
    </location>
</feature>
<dbReference type="GO" id="GO:0016787">
    <property type="term" value="F:hydrolase activity"/>
    <property type="evidence" value="ECO:0007669"/>
    <property type="project" value="UniProtKB-KW"/>
</dbReference>
<comment type="caution">
    <text evidence="4">The sequence shown here is derived from an EMBL/GenBank/DDBJ whole genome shotgun (WGS) entry which is preliminary data.</text>
</comment>
<dbReference type="AlphaFoldDB" id="A0A8J8G951"/>
<dbReference type="InterPro" id="IPR050855">
    <property type="entry name" value="NDM-1-like"/>
</dbReference>
<dbReference type="InterPro" id="IPR036866">
    <property type="entry name" value="RibonucZ/Hydroxyglut_hydro"/>
</dbReference>
<protein>
    <submittedName>
        <fullName evidence="4">Glyoxylase-like metal-dependent hydrolase (Beta-lactamase superfamily II)</fullName>
    </submittedName>
</protein>
<dbReference type="InterPro" id="IPR001279">
    <property type="entry name" value="Metallo-B-lactamas"/>
</dbReference>
<dbReference type="Proteomes" id="UP000610746">
    <property type="component" value="Unassembled WGS sequence"/>
</dbReference>
<keyword evidence="4" id="KW-0378">Hydrolase</keyword>
<evidence type="ECO:0000313" key="5">
    <source>
        <dbReference type="Proteomes" id="UP000610746"/>
    </source>
</evidence>
<dbReference type="EMBL" id="JABSNO010000004">
    <property type="protein sequence ID" value="NRS91769.1"/>
    <property type="molecule type" value="Genomic_DNA"/>
</dbReference>
<dbReference type="Gene3D" id="3.60.15.10">
    <property type="entry name" value="Ribonuclease Z/Hydroxyacylglutathione hydrolase-like"/>
    <property type="match status" value="1"/>
</dbReference>
<accession>A0A8J8G951</accession>
<evidence type="ECO:0000313" key="4">
    <source>
        <dbReference type="EMBL" id="NRS91769.1"/>
    </source>
</evidence>
<dbReference type="GO" id="GO:0017001">
    <property type="term" value="P:antibiotic catabolic process"/>
    <property type="evidence" value="ECO:0007669"/>
    <property type="project" value="UniProtKB-ARBA"/>
</dbReference>
<dbReference type="Pfam" id="PF00753">
    <property type="entry name" value="Lactamase_B"/>
    <property type="match status" value="1"/>
</dbReference>
<feature type="chain" id="PRO_5035314174" evidence="2">
    <location>
        <begin position="27"/>
        <end position="303"/>
    </location>
</feature>
<gene>
    <name evidence="4" type="ORF">HNQ03_000836</name>
</gene>
<name>A0A8J8G951_9FLAO</name>
<keyword evidence="5" id="KW-1185">Reference proteome</keyword>
<dbReference type="SMART" id="SM00849">
    <property type="entry name" value="Lactamase_B"/>
    <property type="match status" value="1"/>
</dbReference>
<organism evidence="4 5">
    <name type="scientific">Frigoriflavimonas asaccharolytica</name>
    <dbReference type="NCBI Taxonomy" id="2735899"/>
    <lineage>
        <taxon>Bacteria</taxon>
        <taxon>Pseudomonadati</taxon>
        <taxon>Bacteroidota</taxon>
        <taxon>Flavobacteriia</taxon>
        <taxon>Flavobacteriales</taxon>
        <taxon>Weeksellaceae</taxon>
        <taxon>Frigoriflavimonas</taxon>
    </lineage>
</organism>
<proteinExistence type="inferred from homology"/>
<dbReference type="PANTHER" id="PTHR42951:SF4">
    <property type="entry name" value="ACYL-COENZYME A THIOESTERASE MBLAC2"/>
    <property type="match status" value="1"/>
</dbReference>
<dbReference type="CDD" id="cd16282">
    <property type="entry name" value="metallo-hydrolase-like_MBL-fold"/>
    <property type="match status" value="1"/>
</dbReference>
<comment type="similarity">
    <text evidence="1">Belongs to the metallo-beta-lactamase superfamily. Class-B beta-lactamase family.</text>
</comment>
<feature type="signal peptide" evidence="2">
    <location>
        <begin position="1"/>
        <end position="26"/>
    </location>
</feature>
<keyword evidence="2" id="KW-0732">Signal</keyword>
<reference evidence="4" key="1">
    <citation type="submission" date="2020-05" db="EMBL/GenBank/DDBJ databases">
        <title>Genomic Encyclopedia of Type Strains, Phase IV (KMG-V): Genome sequencing to study the core and pangenomes of soil and plant-associated prokaryotes.</title>
        <authorList>
            <person name="Whitman W."/>
        </authorList>
    </citation>
    <scope>NUCLEOTIDE SEQUENCE</scope>
    <source>
        <strain evidence="4">16F</strain>
    </source>
</reference>
<sequence>MDRKTFLRNSSLAMALLAFDQSSLFAKDLSILKNQFQFKLLRNDVGIFTESGGTIAWLNSPDGFAVVDTQFPKNAEHVIAELKKLKDNPFKFLINTHHHGDHTGGNISFKGLAENVVAHTNSLINQTKAAEKAGKMDEQLLPNITFEKKWKAKLGKEKIVGKYFGAAHTNGDCVFHFQNANVAHVGDLVFNKRFPYIDKDNGANIESWISVLENVRKYYDNDTLFIFGHSREEGKITGNKNDILAFQNYLEKLLTYTKSEIAKGKSKEDILKSTTTIPGAPDWQGDGIERSISAAYQELTAKM</sequence>
<evidence type="ECO:0000256" key="2">
    <source>
        <dbReference type="SAM" id="SignalP"/>
    </source>
</evidence>
<evidence type="ECO:0000259" key="3">
    <source>
        <dbReference type="SMART" id="SM00849"/>
    </source>
</evidence>
<dbReference type="PANTHER" id="PTHR42951">
    <property type="entry name" value="METALLO-BETA-LACTAMASE DOMAIN-CONTAINING"/>
    <property type="match status" value="1"/>
</dbReference>
<dbReference type="SUPFAM" id="SSF56281">
    <property type="entry name" value="Metallo-hydrolase/oxidoreductase"/>
    <property type="match status" value="1"/>
</dbReference>
<dbReference type="RefSeq" id="WP_173778390.1">
    <property type="nucleotide sequence ID" value="NZ_JABSNO010000004.1"/>
</dbReference>
<evidence type="ECO:0000256" key="1">
    <source>
        <dbReference type="ARBA" id="ARBA00005250"/>
    </source>
</evidence>